<keyword evidence="3" id="KW-1185">Reference proteome</keyword>
<protein>
    <submittedName>
        <fullName evidence="2">Lantibiotic dehydratase</fullName>
    </submittedName>
</protein>
<dbReference type="InterPro" id="IPR006827">
    <property type="entry name" value="Lant_deHydtase_N"/>
</dbReference>
<reference evidence="2 3" key="1">
    <citation type="submission" date="2024-09" db="EMBL/GenBank/DDBJ databases">
        <authorList>
            <person name="Sun Q."/>
            <person name="Mori K."/>
        </authorList>
    </citation>
    <scope>NUCLEOTIDE SEQUENCE [LARGE SCALE GENOMIC DNA]</scope>
    <source>
        <strain evidence="2 3">TBRC 7907</strain>
    </source>
</reference>
<dbReference type="Pfam" id="PF04738">
    <property type="entry name" value="Lant_dehydr_N"/>
    <property type="match status" value="1"/>
</dbReference>
<accession>A0ABV5ZXK6</accession>
<dbReference type="RefSeq" id="WP_377852923.1">
    <property type="nucleotide sequence ID" value="NZ_JBHLZU010000014.1"/>
</dbReference>
<sequence length="769" mass="84076">MGTRSAEEHLLAVPGGDWRIWRPALLRTTGFPADGLAAFASPEAAAVVDAHLDGEASREAAERAFAEAAGDASRAISEVAANPLLREAIVWQNPRILRVADDLTPTAEPPRLNARRRKDEALLARYWQRYCAKVETIGFFGPVCWVEITDGPDVVNASVGPNLVRDRATHLEYWVLDAYARRLAENGEIRAWLPLRLPPHVSLDGNLLLHPTQPARTLTPQQAELLAHCDGRPAREVLAALADRVAGRAELERMLADLHDRELVSWGIGLPLDYTAESVLRQGILAIGDPELRQEALAGLDRLDRARAGVAKAAGDAEALLAALGELDDAVTSVTGSAPRQRHGEMYAGRTPCHEDTVRDLDLSFGTGLLSGFGPALTGMARLARWLTAALAEATLVGLRRLHADLAEDAGDREVPFGQLWYLSRGMFFGEDESPVAAVLTDFGRRWAALFGLDALPEGTRDLQLDSAGLDIDGLFPAEGPGWPGARVHSPDLQLCAEDLDALRRGEFFAVLGEMHVSWPTFDSGVTVRVHPDPEWLRAALREDLGPGRVLPLFPVTWPRVTARVARCLDNASDRQLGFVAAPGADPERLLPIAALTVTERQGELLVRGPGGFERPVVEVFAEMLMMRAVDAFRSGTARPHTPRITVDRLVVCRESWRTTVAATGLVEVTGYCEQYLAVRRWRRELGLPERVFVKLATEGKPLYVDFTSPLYVSAFCQALRAAARAGGEVALTVTEQLPGPEHAWLPDAEGRRYLSELRVQLRDPEVCR</sequence>
<evidence type="ECO:0000259" key="1">
    <source>
        <dbReference type="Pfam" id="PF04738"/>
    </source>
</evidence>
<dbReference type="Proteomes" id="UP001589693">
    <property type="component" value="Unassembled WGS sequence"/>
</dbReference>
<comment type="caution">
    <text evidence="2">The sequence shown here is derived from an EMBL/GenBank/DDBJ whole genome shotgun (WGS) entry which is preliminary data.</text>
</comment>
<name>A0ABV5ZXK6_9PSEU</name>
<feature type="domain" description="Lantibiotic dehydratase N-terminal" evidence="1">
    <location>
        <begin position="81"/>
        <end position="714"/>
    </location>
</feature>
<proteinExistence type="predicted"/>
<evidence type="ECO:0000313" key="3">
    <source>
        <dbReference type="Proteomes" id="UP001589693"/>
    </source>
</evidence>
<organism evidence="2 3">
    <name type="scientific">Allokutzneria oryzae</name>
    <dbReference type="NCBI Taxonomy" id="1378989"/>
    <lineage>
        <taxon>Bacteria</taxon>
        <taxon>Bacillati</taxon>
        <taxon>Actinomycetota</taxon>
        <taxon>Actinomycetes</taxon>
        <taxon>Pseudonocardiales</taxon>
        <taxon>Pseudonocardiaceae</taxon>
        <taxon>Allokutzneria</taxon>
    </lineage>
</organism>
<gene>
    <name evidence="2" type="ORF">ACFFQA_16935</name>
</gene>
<evidence type="ECO:0000313" key="2">
    <source>
        <dbReference type="EMBL" id="MFB9905620.1"/>
    </source>
</evidence>
<dbReference type="EMBL" id="JBHLZU010000014">
    <property type="protein sequence ID" value="MFB9905620.1"/>
    <property type="molecule type" value="Genomic_DNA"/>
</dbReference>